<dbReference type="PANTHER" id="PTHR42702">
    <property type="entry name" value="NUCLEOTIDE PYROPHOSPHOHYDROLASE"/>
    <property type="match status" value="1"/>
</dbReference>
<name>A0A098EBI4_9ZZZZ</name>
<protein>
    <recommendedName>
        <fullName evidence="2">NTP pyrophosphohydrolase MazG putative catalytic core domain-containing protein</fullName>
    </recommendedName>
</protein>
<sequence length="71" mass="8363">MEISEFQKHIKEIYFANDSKRGKEKTFIWLVEEIGELAEEIRKSDKKNKANGRRICRCVCMVVLGGKFIRN</sequence>
<dbReference type="AlphaFoldDB" id="A0A098EBI4"/>
<dbReference type="PANTHER" id="PTHR42702:SF1">
    <property type="entry name" value="REGULATORY PROTEIN FOR BETA-LACTAMASE"/>
    <property type="match status" value="1"/>
</dbReference>
<gene>
    <name evidence="1" type="ORF">MSIBF_A2820002</name>
</gene>
<dbReference type="Gene3D" id="1.10.287.1080">
    <property type="entry name" value="MazG-like"/>
    <property type="match status" value="1"/>
</dbReference>
<evidence type="ECO:0000313" key="1">
    <source>
        <dbReference type="EMBL" id="CEG12854.1"/>
    </source>
</evidence>
<proteinExistence type="predicted"/>
<dbReference type="EMBL" id="CCXY01000204">
    <property type="protein sequence ID" value="CEG12854.1"/>
    <property type="molecule type" value="Genomic_DNA"/>
</dbReference>
<evidence type="ECO:0008006" key="2">
    <source>
        <dbReference type="Google" id="ProtNLM"/>
    </source>
</evidence>
<reference evidence="1" key="1">
    <citation type="submission" date="2014-09" db="EMBL/GenBank/DDBJ databases">
        <authorList>
            <person name="Probst J Alexander"/>
        </authorList>
    </citation>
    <scope>NUCLEOTIDE SEQUENCE</scope>
</reference>
<organism evidence="1">
    <name type="scientific">groundwater metagenome</name>
    <dbReference type="NCBI Taxonomy" id="717931"/>
    <lineage>
        <taxon>unclassified sequences</taxon>
        <taxon>metagenomes</taxon>
        <taxon>ecological metagenomes</taxon>
    </lineage>
</organism>
<accession>A0A098EBI4</accession>
<dbReference type="SUPFAM" id="SSF101386">
    <property type="entry name" value="all-alpha NTP pyrophosphatases"/>
    <property type="match status" value="1"/>
</dbReference>